<evidence type="ECO:0000256" key="10">
    <source>
        <dbReference type="ARBA" id="ARBA00022984"/>
    </source>
</evidence>
<dbReference type="PANTHER" id="PTHR32282">
    <property type="entry name" value="BINDING PROTEIN TRANSPEPTIDASE, PUTATIVE-RELATED"/>
    <property type="match status" value="1"/>
</dbReference>
<evidence type="ECO:0000256" key="4">
    <source>
        <dbReference type="ARBA" id="ARBA00022670"/>
    </source>
</evidence>
<evidence type="ECO:0000256" key="14">
    <source>
        <dbReference type="ARBA" id="ARBA00023316"/>
    </source>
</evidence>
<dbReference type="InterPro" id="IPR001264">
    <property type="entry name" value="Glyco_trans_51"/>
</dbReference>
<feature type="transmembrane region" description="Helical" evidence="18">
    <location>
        <begin position="109"/>
        <end position="131"/>
    </location>
</feature>
<comment type="subcellular location">
    <subcellularLocation>
        <location evidence="1">Membrane</location>
    </subcellularLocation>
</comment>
<dbReference type="STRING" id="671072.PL9214650556"/>
<dbReference type="InterPro" id="IPR036950">
    <property type="entry name" value="PBP_transglycosylase"/>
</dbReference>
<dbReference type="GO" id="GO:0016020">
    <property type="term" value="C:membrane"/>
    <property type="evidence" value="ECO:0007669"/>
    <property type="project" value="UniProtKB-SubCell"/>
</dbReference>
<gene>
    <name evidence="21" type="ORF">PL9214650556</name>
</gene>
<evidence type="ECO:0000313" key="22">
    <source>
        <dbReference type="Proteomes" id="UP000184315"/>
    </source>
</evidence>
<dbReference type="AlphaFoldDB" id="A0A1J1LRC8"/>
<dbReference type="Pfam" id="PF00905">
    <property type="entry name" value="Transpeptidase"/>
    <property type="match status" value="1"/>
</dbReference>
<keyword evidence="10" id="KW-0573">Peptidoglycan synthesis</keyword>
<organism evidence="21 22">
    <name type="scientific">Planktothrix tepida PCC 9214</name>
    <dbReference type="NCBI Taxonomy" id="671072"/>
    <lineage>
        <taxon>Bacteria</taxon>
        <taxon>Bacillati</taxon>
        <taxon>Cyanobacteriota</taxon>
        <taxon>Cyanophyceae</taxon>
        <taxon>Oscillatoriophycideae</taxon>
        <taxon>Oscillatoriales</taxon>
        <taxon>Microcoleaceae</taxon>
        <taxon>Planktothrix</taxon>
    </lineage>
</organism>
<feature type="compositionally biased region" description="Basic and acidic residues" evidence="17">
    <location>
        <begin position="709"/>
        <end position="722"/>
    </location>
</feature>
<dbReference type="Gene3D" id="3.40.710.10">
    <property type="entry name" value="DD-peptidase/beta-lactamase superfamily"/>
    <property type="match status" value="1"/>
</dbReference>
<feature type="domain" description="Penicillin-binding protein transpeptidase" evidence="19">
    <location>
        <begin position="429"/>
        <end position="674"/>
    </location>
</feature>
<keyword evidence="11 18" id="KW-1133">Transmembrane helix</keyword>
<dbReference type="GO" id="GO:0071555">
    <property type="term" value="P:cell wall organization"/>
    <property type="evidence" value="ECO:0007669"/>
    <property type="project" value="UniProtKB-KW"/>
</dbReference>
<dbReference type="InterPro" id="IPR012338">
    <property type="entry name" value="Beta-lactam/transpept-like"/>
</dbReference>
<evidence type="ECO:0000256" key="16">
    <source>
        <dbReference type="ARBA" id="ARBA00049902"/>
    </source>
</evidence>
<dbReference type="EMBL" id="CZDF01000172">
    <property type="protein sequence ID" value="CUR35117.1"/>
    <property type="molecule type" value="Genomic_DNA"/>
</dbReference>
<dbReference type="PANTHER" id="PTHR32282:SF31">
    <property type="entry name" value="PEPTIDOGLYCAN GLYCOSYLTRANSFERASE"/>
    <property type="match status" value="1"/>
</dbReference>
<keyword evidence="5" id="KW-0328">Glycosyltransferase</keyword>
<keyword evidence="14" id="KW-0961">Cell wall biogenesis/degradation</keyword>
<evidence type="ECO:0000313" key="21">
    <source>
        <dbReference type="EMBL" id="CUR35117.1"/>
    </source>
</evidence>
<dbReference type="Gene3D" id="1.10.3810.10">
    <property type="entry name" value="Biosynthetic peptidoglycan transglycosylase-like"/>
    <property type="match status" value="1"/>
</dbReference>
<keyword evidence="7 18" id="KW-0812">Transmembrane</keyword>
<dbReference type="GO" id="GO:0006508">
    <property type="term" value="P:proteolysis"/>
    <property type="evidence" value="ECO:0007669"/>
    <property type="project" value="UniProtKB-KW"/>
</dbReference>
<evidence type="ECO:0000256" key="11">
    <source>
        <dbReference type="ARBA" id="ARBA00022989"/>
    </source>
</evidence>
<keyword evidence="9" id="KW-0133">Cell shape</keyword>
<evidence type="ECO:0000256" key="7">
    <source>
        <dbReference type="ARBA" id="ARBA00022692"/>
    </source>
</evidence>
<keyword evidence="4" id="KW-0645">Protease</keyword>
<protein>
    <submittedName>
        <fullName evidence="21">Penicillin-binding protein 1A</fullName>
    </submittedName>
</protein>
<evidence type="ECO:0000256" key="18">
    <source>
        <dbReference type="SAM" id="Phobius"/>
    </source>
</evidence>
<evidence type="ECO:0000256" key="5">
    <source>
        <dbReference type="ARBA" id="ARBA00022676"/>
    </source>
</evidence>
<dbReference type="GO" id="GO:0008360">
    <property type="term" value="P:regulation of cell shape"/>
    <property type="evidence" value="ECO:0007669"/>
    <property type="project" value="UniProtKB-KW"/>
</dbReference>
<dbReference type="GO" id="GO:0009002">
    <property type="term" value="F:serine-type D-Ala-D-Ala carboxypeptidase activity"/>
    <property type="evidence" value="ECO:0007669"/>
    <property type="project" value="UniProtKB-EC"/>
</dbReference>
<evidence type="ECO:0000259" key="20">
    <source>
        <dbReference type="Pfam" id="PF00912"/>
    </source>
</evidence>
<feature type="domain" description="Glycosyl transferase family 51" evidence="20">
    <location>
        <begin position="163"/>
        <end position="336"/>
    </location>
</feature>
<evidence type="ECO:0000256" key="6">
    <source>
        <dbReference type="ARBA" id="ARBA00022679"/>
    </source>
</evidence>
<dbReference type="GO" id="GO:0030288">
    <property type="term" value="C:outer membrane-bounded periplasmic space"/>
    <property type="evidence" value="ECO:0007669"/>
    <property type="project" value="TreeGrafter"/>
</dbReference>
<accession>A0A1J1LRC8</accession>
<dbReference type="Proteomes" id="UP000184315">
    <property type="component" value="Unassembled WGS sequence"/>
</dbReference>
<evidence type="ECO:0000256" key="3">
    <source>
        <dbReference type="ARBA" id="ARBA00022645"/>
    </source>
</evidence>
<evidence type="ECO:0000256" key="2">
    <source>
        <dbReference type="ARBA" id="ARBA00004752"/>
    </source>
</evidence>
<dbReference type="SUPFAM" id="SSF56601">
    <property type="entry name" value="beta-lactamase/transpeptidase-like"/>
    <property type="match status" value="1"/>
</dbReference>
<evidence type="ECO:0000256" key="17">
    <source>
        <dbReference type="SAM" id="MobiDB-lite"/>
    </source>
</evidence>
<evidence type="ECO:0000256" key="9">
    <source>
        <dbReference type="ARBA" id="ARBA00022960"/>
    </source>
</evidence>
<dbReference type="Pfam" id="PF00912">
    <property type="entry name" value="Transgly"/>
    <property type="match status" value="1"/>
</dbReference>
<dbReference type="NCBIfam" id="TIGR02074">
    <property type="entry name" value="PBP_1a_fam"/>
    <property type="match status" value="1"/>
</dbReference>
<feature type="compositionally biased region" description="Polar residues" evidence="17">
    <location>
        <begin position="739"/>
        <end position="755"/>
    </location>
</feature>
<comment type="pathway">
    <text evidence="2">Cell wall biogenesis; peptidoglycan biosynthesis.</text>
</comment>
<reference evidence="22" key="1">
    <citation type="submission" date="2015-10" db="EMBL/GenBank/DDBJ databases">
        <authorList>
            <person name="Regsiter A."/>
            <person name="william w."/>
        </authorList>
    </citation>
    <scope>NUCLEOTIDE SEQUENCE [LARGE SCALE GENOMIC DNA]</scope>
</reference>
<dbReference type="SUPFAM" id="SSF53955">
    <property type="entry name" value="Lysozyme-like"/>
    <property type="match status" value="1"/>
</dbReference>
<dbReference type="GO" id="GO:0008658">
    <property type="term" value="F:penicillin binding"/>
    <property type="evidence" value="ECO:0007669"/>
    <property type="project" value="InterPro"/>
</dbReference>
<feature type="region of interest" description="Disordered" evidence="17">
    <location>
        <begin position="709"/>
        <end position="821"/>
    </location>
</feature>
<dbReference type="InterPro" id="IPR050396">
    <property type="entry name" value="Glycosyltr_51/Transpeptidase"/>
</dbReference>
<dbReference type="InterPro" id="IPR023346">
    <property type="entry name" value="Lysozyme-like_dom_sf"/>
</dbReference>
<evidence type="ECO:0000256" key="12">
    <source>
        <dbReference type="ARBA" id="ARBA00023136"/>
    </source>
</evidence>
<dbReference type="InterPro" id="IPR001460">
    <property type="entry name" value="PCN-bd_Tpept"/>
</dbReference>
<dbReference type="FunFam" id="1.10.3810.10:FF:000003">
    <property type="entry name" value="Penicillin-binding protein 1a"/>
    <property type="match status" value="1"/>
</dbReference>
<evidence type="ECO:0000256" key="15">
    <source>
        <dbReference type="ARBA" id="ARBA00034000"/>
    </source>
</evidence>
<dbReference type="GO" id="GO:0009252">
    <property type="term" value="P:peptidoglycan biosynthetic process"/>
    <property type="evidence" value="ECO:0007669"/>
    <property type="project" value="UniProtKB-KW"/>
</dbReference>
<keyword evidence="3" id="KW-0121">Carboxypeptidase</keyword>
<evidence type="ECO:0000256" key="13">
    <source>
        <dbReference type="ARBA" id="ARBA00023268"/>
    </source>
</evidence>
<proteinExistence type="predicted"/>
<feature type="compositionally biased region" description="Low complexity" evidence="17">
    <location>
        <begin position="756"/>
        <end position="821"/>
    </location>
</feature>
<comment type="catalytic activity">
    <reaction evidence="16">
        <text>[GlcNAc-(1-&gt;4)-Mur2Ac(oyl-L-Ala-gamma-D-Glu-L-Lys-D-Ala-D-Ala)](n)-di-trans,octa-cis-undecaprenyl diphosphate + beta-D-GlcNAc-(1-&gt;4)-Mur2Ac(oyl-L-Ala-gamma-D-Glu-L-Lys-D-Ala-D-Ala)-di-trans,octa-cis-undecaprenyl diphosphate = [GlcNAc-(1-&gt;4)-Mur2Ac(oyl-L-Ala-gamma-D-Glu-L-Lys-D-Ala-D-Ala)](n+1)-di-trans,octa-cis-undecaprenyl diphosphate + di-trans,octa-cis-undecaprenyl diphosphate + H(+)</text>
        <dbReference type="Rhea" id="RHEA:23708"/>
        <dbReference type="Rhea" id="RHEA-COMP:9602"/>
        <dbReference type="Rhea" id="RHEA-COMP:9603"/>
        <dbReference type="ChEBI" id="CHEBI:15378"/>
        <dbReference type="ChEBI" id="CHEBI:58405"/>
        <dbReference type="ChEBI" id="CHEBI:60033"/>
        <dbReference type="ChEBI" id="CHEBI:78435"/>
        <dbReference type="EC" id="2.4.99.28"/>
    </reaction>
</comment>
<keyword evidence="6" id="KW-0808">Transferase</keyword>
<feature type="region of interest" description="Disordered" evidence="17">
    <location>
        <begin position="1"/>
        <end position="70"/>
    </location>
</feature>
<feature type="compositionally biased region" description="Polar residues" evidence="17">
    <location>
        <begin position="24"/>
        <end position="45"/>
    </location>
</feature>
<keyword evidence="13" id="KW-0511">Multifunctional enzyme</keyword>
<sequence>MMTKTTDLSEPMEESQLPSRPKTDSTPSETEWETNPSNVSTQPVVMSSPMTTEPEIDETTPELVSESNSPEVAWHHRTLKRLNSEWVKLRQKLTSPNAEGKLWYRRPSVWIGVGVISVGGGALGYGAWQWYQIDQSLPQVSVNTMASFSRDGTITIKAANGDILMQTGPATREKLRLKQIPEKLVQAFISTEDVRFYDHDGVDYQGIVRAIGSNVLAGGVVEGGSTITQQLARIVYLNQEHSLIRKLKEAMVSWKIEDQMSKEDILERYLNLVYLGSGAYGVADAAYVYFSKSVNELTLSEMAMLAGLPPAPSQYSPLENPEAATKRRNIVLQRMQDAKVITAAEAQAAMQEPLNLKPSQPKRLLVKAPYFSSYVLKELPQYISKDAMAAGGLTVETSLDLKWQEAAEKTVKDAVELDGAGANFGQAALVSIEPKTGEVKAMVGGYQYKESEFNRVTQAQRQPGSTFKGLVYAAAIGAGFSPYDSYLDEPYKVDGYRPRNYGNKHYGWMSMSDALSRSINVIAVKVLVDVGFEPAIKLAKDMGIKSPLKPTYAMALGAYEVNLLELTNAYGTLADEGNYIPAHGVRRVLDQQGNIIYQAKFKPKQVLDKNSAAITTWMLEGVVNGGTGGAAALPDREVAGKTGTSEEARDLWFIGYIPQAVTGIWLGNDNNDPTWGASSSAAYSWGEFMGKVVEGMPVEKFPELPELEGRKGSIKAKPHEPNSIETGTKVAIEDGDPVQGSSGDGTYTNTAETYNNGYSDTGSYSDSNGYSSDGYYDNSSSGGNSEGYSSEGYSSEGSSSEGSSSDGYSSDGGYSEGSNNY</sequence>
<keyword evidence="12 18" id="KW-0472">Membrane</keyword>
<evidence type="ECO:0000259" key="19">
    <source>
        <dbReference type="Pfam" id="PF00905"/>
    </source>
</evidence>
<dbReference type="GO" id="GO:0008955">
    <property type="term" value="F:peptidoglycan glycosyltransferase activity"/>
    <property type="evidence" value="ECO:0007669"/>
    <property type="project" value="UniProtKB-EC"/>
</dbReference>
<evidence type="ECO:0000256" key="1">
    <source>
        <dbReference type="ARBA" id="ARBA00004370"/>
    </source>
</evidence>
<evidence type="ECO:0000256" key="8">
    <source>
        <dbReference type="ARBA" id="ARBA00022801"/>
    </source>
</evidence>
<comment type="catalytic activity">
    <reaction evidence="15">
        <text>Preferential cleavage: (Ac)2-L-Lys-D-Ala-|-D-Ala. Also transpeptidation of peptidyl-alanyl moieties that are N-acyl substituents of D-alanine.</text>
        <dbReference type="EC" id="3.4.16.4"/>
    </reaction>
</comment>
<keyword evidence="22" id="KW-1185">Reference proteome</keyword>
<keyword evidence="8" id="KW-0378">Hydrolase</keyword>
<name>A0A1J1LRC8_9CYAN</name>